<evidence type="ECO:0000313" key="2">
    <source>
        <dbReference type="Proteomes" id="UP001066276"/>
    </source>
</evidence>
<reference evidence="1" key="1">
    <citation type="journal article" date="2022" name="bioRxiv">
        <title>Sequencing and chromosome-scale assembly of the giantPleurodeles waltlgenome.</title>
        <authorList>
            <person name="Brown T."/>
            <person name="Elewa A."/>
            <person name="Iarovenko S."/>
            <person name="Subramanian E."/>
            <person name="Araus A.J."/>
            <person name="Petzold A."/>
            <person name="Susuki M."/>
            <person name="Suzuki K.-i.T."/>
            <person name="Hayashi T."/>
            <person name="Toyoda A."/>
            <person name="Oliveira C."/>
            <person name="Osipova E."/>
            <person name="Leigh N.D."/>
            <person name="Simon A."/>
            <person name="Yun M.H."/>
        </authorList>
    </citation>
    <scope>NUCLEOTIDE SEQUENCE</scope>
    <source>
        <strain evidence="1">20211129_DDA</strain>
        <tissue evidence="1">Liver</tissue>
    </source>
</reference>
<dbReference type="Proteomes" id="UP001066276">
    <property type="component" value="Chromosome 9"/>
</dbReference>
<sequence>MSNGKAAGKHSLQLLFPEAIAQPKTMVAQTVPQGHTSPLADSPPLEATDRILQEIASVGRRLEVMDLKMTDLTMASSSIRAEIAGFRDTVTNLDQRLTTVEDQVAVIPDQEEELRSLRAKLTDLEDRSRRDNVRFFGVPEQKEGSDTKAFLSSLQTDHFSVEFSPRLEF</sequence>
<organism evidence="1 2">
    <name type="scientific">Pleurodeles waltl</name>
    <name type="common">Iberian ribbed newt</name>
    <dbReference type="NCBI Taxonomy" id="8319"/>
    <lineage>
        <taxon>Eukaryota</taxon>
        <taxon>Metazoa</taxon>
        <taxon>Chordata</taxon>
        <taxon>Craniata</taxon>
        <taxon>Vertebrata</taxon>
        <taxon>Euteleostomi</taxon>
        <taxon>Amphibia</taxon>
        <taxon>Batrachia</taxon>
        <taxon>Caudata</taxon>
        <taxon>Salamandroidea</taxon>
        <taxon>Salamandridae</taxon>
        <taxon>Pleurodelinae</taxon>
        <taxon>Pleurodeles</taxon>
    </lineage>
</organism>
<protein>
    <submittedName>
        <fullName evidence="1">Uncharacterized protein</fullName>
    </submittedName>
</protein>
<gene>
    <name evidence="1" type="ORF">NDU88_007402</name>
</gene>
<proteinExistence type="predicted"/>
<dbReference type="AlphaFoldDB" id="A0AAV7N3Z5"/>
<keyword evidence="2" id="KW-1185">Reference proteome</keyword>
<accession>A0AAV7N3Z5</accession>
<dbReference type="EMBL" id="JANPWB010000013">
    <property type="protein sequence ID" value="KAJ1110047.1"/>
    <property type="molecule type" value="Genomic_DNA"/>
</dbReference>
<comment type="caution">
    <text evidence="1">The sequence shown here is derived from an EMBL/GenBank/DDBJ whole genome shotgun (WGS) entry which is preliminary data.</text>
</comment>
<dbReference type="PANTHER" id="PTHR11505">
    <property type="entry name" value="L1 TRANSPOSABLE ELEMENT-RELATED"/>
    <property type="match status" value="1"/>
</dbReference>
<name>A0AAV7N3Z5_PLEWA</name>
<dbReference type="InterPro" id="IPR004244">
    <property type="entry name" value="Transposase_22"/>
</dbReference>
<evidence type="ECO:0000313" key="1">
    <source>
        <dbReference type="EMBL" id="KAJ1110047.1"/>
    </source>
</evidence>